<dbReference type="EMBL" id="GBXM01023260">
    <property type="protein sequence ID" value="JAH85317.1"/>
    <property type="molecule type" value="Transcribed_RNA"/>
</dbReference>
<accession>A0A0E9W4P8</accession>
<protein>
    <submittedName>
        <fullName evidence="1">Uncharacterized protein</fullName>
    </submittedName>
</protein>
<reference evidence="1" key="2">
    <citation type="journal article" date="2015" name="Fish Shellfish Immunol.">
        <title>Early steps in the European eel (Anguilla anguilla)-Vibrio vulnificus interaction in the gills: Role of the RtxA13 toxin.</title>
        <authorList>
            <person name="Callol A."/>
            <person name="Pajuelo D."/>
            <person name="Ebbesson L."/>
            <person name="Teles M."/>
            <person name="MacKenzie S."/>
            <person name="Amaro C."/>
        </authorList>
    </citation>
    <scope>NUCLEOTIDE SEQUENCE</scope>
</reference>
<name>A0A0E9W4P8_ANGAN</name>
<proteinExistence type="predicted"/>
<sequence length="82" mass="9293">MFCSLGYYEVSLLLDLEHGYTETTPICEWEQSGVVSVRSGLLETLVFWGPWCLCDPVIVMAQSSEEGRECSVQEISLWLNNN</sequence>
<organism evidence="1">
    <name type="scientific">Anguilla anguilla</name>
    <name type="common">European freshwater eel</name>
    <name type="synonym">Muraena anguilla</name>
    <dbReference type="NCBI Taxonomy" id="7936"/>
    <lineage>
        <taxon>Eukaryota</taxon>
        <taxon>Metazoa</taxon>
        <taxon>Chordata</taxon>
        <taxon>Craniata</taxon>
        <taxon>Vertebrata</taxon>
        <taxon>Euteleostomi</taxon>
        <taxon>Actinopterygii</taxon>
        <taxon>Neopterygii</taxon>
        <taxon>Teleostei</taxon>
        <taxon>Anguilliformes</taxon>
        <taxon>Anguillidae</taxon>
        <taxon>Anguilla</taxon>
    </lineage>
</organism>
<dbReference type="AlphaFoldDB" id="A0A0E9W4P8"/>
<reference evidence="1" key="1">
    <citation type="submission" date="2014-11" db="EMBL/GenBank/DDBJ databases">
        <authorList>
            <person name="Amaro Gonzalez C."/>
        </authorList>
    </citation>
    <scope>NUCLEOTIDE SEQUENCE</scope>
</reference>
<evidence type="ECO:0000313" key="1">
    <source>
        <dbReference type="EMBL" id="JAH85317.1"/>
    </source>
</evidence>